<feature type="chain" id="PRO_5043150828" evidence="2">
    <location>
        <begin position="19"/>
        <end position="201"/>
    </location>
</feature>
<gene>
    <name evidence="3" type="ORF">SAMEA2259716_02837</name>
</gene>
<reference evidence="3 4" key="1">
    <citation type="submission" date="2016-11" db="EMBL/GenBank/DDBJ databases">
        <authorList>
            <consortium name="Pathogen Informatics"/>
        </authorList>
    </citation>
    <scope>NUCLEOTIDE SEQUENCE [LARGE SCALE GENOMIC DNA]</scope>
    <source>
        <strain evidence="3 4">911</strain>
    </source>
</reference>
<name>A0A1U4R8T4_9MYCO</name>
<dbReference type="Proteomes" id="UP000190074">
    <property type="component" value="Unassembled WGS sequence"/>
</dbReference>
<protein>
    <submittedName>
        <fullName evidence="3">Protein of uncharacterized function (DUF3558)</fullName>
    </submittedName>
</protein>
<feature type="signal peptide" evidence="2">
    <location>
        <begin position="1"/>
        <end position="18"/>
    </location>
</feature>
<accession>A0A1U4R8T4</accession>
<proteinExistence type="predicted"/>
<dbReference type="PROSITE" id="PS51257">
    <property type="entry name" value="PROKAR_LIPOPROTEIN"/>
    <property type="match status" value="1"/>
</dbReference>
<keyword evidence="2" id="KW-0732">Signal</keyword>
<dbReference type="AlphaFoldDB" id="A0A1U4R8T4"/>
<evidence type="ECO:0000256" key="2">
    <source>
        <dbReference type="SAM" id="SignalP"/>
    </source>
</evidence>
<dbReference type="InterPro" id="IPR024520">
    <property type="entry name" value="DUF3558"/>
</dbReference>
<dbReference type="RefSeq" id="WP_017205971.1">
    <property type="nucleotide sequence ID" value="NZ_CP021122.1"/>
</dbReference>
<feature type="region of interest" description="Disordered" evidence="1">
    <location>
        <begin position="28"/>
        <end position="72"/>
    </location>
</feature>
<sequence>MTRTRRLAYLMIATLTLAGCGGSKTIARDTPAPADQALSHTGTASSPAVPATTTATAPHQAPNANTDGTSFDPCSAYSSAELNKWGLDPASVKGVDDGLQRGCIWNGKNWYVQQLVVNRSISEYLDPNNYPDAQPLTIAGLQGSQHRLSQPGTGFCSVQIPSQRAVVATLVTVDPEAAGAIPDACPKAIEIATDSAAKLPK</sequence>
<feature type="compositionally biased region" description="Low complexity" evidence="1">
    <location>
        <begin position="41"/>
        <end position="66"/>
    </location>
</feature>
<evidence type="ECO:0000313" key="3">
    <source>
        <dbReference type="EMBL" id="SKM16696.1"/>
    </source>
</evidence>
<organism evidence="3 4">
    <name type="scientific">Mycobacteroides abscessus subsp. massiliense</name>
    <dbReference type="NCBI Taxonomy" id="1962118"/>
    <lineage>
        <taxon>Bacteria</taxon>
        <taxon>Bacillati</taxon>
        <taxon>Actinomycetota</taxon>
        <taxon>Actinomycetes</taxon>
        <taxon>Mycobacteriales</taxon>
        <taxon>Mycobacteriaceae</taxon>
        <taxon>Mycobacteroides</taxon>
        <taxon>Mycobacteroides abscessus</taxon>
    </lineage>
</organism>
<evidence type="ECO:0000256" key="1">
    <source>
        <dbReference type="SAM" id="MobiDB-lite"/>
    </source>
</evidence>
<dbReference type="Pfam" id="PF12079">
    <property type="entry name" value="DUF3558"/>
    <property type="match status" value="1"/>
</dbReference>
<evidence type="ECO:0000313" key="4">
    <source>
        <dbReference type="Proteomes" id="UP000190074"/>
    </source>
</evidence>
<dbReference type="EMBL" id="FVGW01000005">
    <property type="protein sequence ID" value="SKM16696.1"/>
    <property type="molecule type" value="Genomic_DNA"/>
</dbReference>